<evidence type="ECO:0000256" key="1">
    <source>
        <dbReference type="SAM" id="Phobius"/>
    </source>
</evidence>
<feature type="transmembrane region" description="Helical" evidence="1">
    <location>
        <begin position="87"/>
        <end position="106"/>
    </location>
</feature>
<keyword evidence="1" id="KW-0472">Membrane</keyword>
<proteinExistence type="predicted"/>
<dbReference type="Proteomes" id="UP000034603">
    <property type="component" value="Unassembled WGS sequence"/>
</dbReference>
<organism evidence="2 3">
    <name type="scientific">Candidatus Woesebacteria bacterium GW2011_GWA1_37_8</name>
    <dbReference type="NCBI Taxonomy" id="1618546"/>
    <lineage>
        <taxon>Bacteria</taxon>
        <taxon>Candidatus Woeseibacteriota</taxon>
    </lineage>
</organism>
<evidence type="ECO:0000313" key="2">
    <source>
        <dbReference type="EMBL" id="KKQ46089.1"/>
    </source>
</evidence>
<feature type="transmembrane region" description="Helical" evidence="1">
    <location>
        <begin position="64"/>
        <end position="80"/>
    </location>
</feature>
<feature type="transmembrane region" description="Helical" evidence="1">
    <location>
        <begin position="323"/>
        <end position="342"/>
    </location>
</feature>
<feature type="transmembrane region" description="Helical" evidence="1">
    <location>
        <begin position="145"/>
        <end position="163"/>
    </location>
</feature>
<gene>
    <name evidence="2" type="ORF">US62_C0005G0012</name>
</gene>
<feature type="transmembrane region" description="Helical" evidence="1">
    <location>
        <begin position="232"/>
        <end position="257"/>
    </location>
</feature>
<dbReference type="EMBL" id="LBTR01000005">
    <property type="protein sequence ID" value="KKQ46089.1"/>
    <property type="molecule type" value="Genomic_DNA"/>
</dbReference>
<keyword evidence="1" id="KW-1133">Transmembrane helix</keyword>
<dbReference type="AlphaFoldDB" id="A0A0G0KAF4"/>
<feature type="transmembrane region" description="Helical" evidence="1">
    <location>
        <begin position="402"/>
        <end position="423"/>
    </location>
</feature>
<accession>A0A0G0KAF4</accession>
<protein>
    <recommendedName>
        <fullName evidence="4">Mannosyltransferase</fullName>
    </recommendedName>
</protein>
<feature type="transmembrane region" description="Helical" evidence="1">
    <location>
        <begin position="264"/>
        <end position="283"/>
    </location>
</feature>
<evidence type="ECO:0008006" key="4">
    <source>
        <dbReference type="Google" id="ProtNLM"/>
    </source>
</evidence>
<feature type="transmembrane region" description="Helical" evidence="1">
    <location>
        <begin position="369"/>
        <end position="387"/>
    </location>
</feature>
<sequence>MKKLFREHKLILVVFVTALFLRICMIFVGYHGDLNNNISWGLLSLERGLRGFYESGNWPFSAPNQPPLTILLFYAISYLWKIITDLVWFLNNNIGIFPSPFVWFWGKWGMIILIKLPSLLADLGIGWVIYRFLKDGLLEKSHNKKSVMLLTILWLFNPISWYNSSVWGQTDPIVNLLGLAAIFSLLNKKLTKFGVLFTLSLLFKGSLAIFVPFLFLVALLQKYSLKVWLNTFIYASFTVVLVSLWFHPGIDLFSWLFNLYSTRFIPGEIGYLTANAFNFWWLINPGKYLDSNVFMRVPYRIWGVLIFVVSTILVSYKSFRNTTNANIVFSLAITAISAFLFMTRIHERYMYPFFPVATILLLYYPKLIYIYAILSATFLLNMFNLFWIPELPLIRSLLETEFVPKVLSVVNLLAFVGLLWYFLSKTNITRKLLKKN</sequence>
<feature type="transmembrane region" description="Helical" evidence="1">
    <location>
        <begin position="299"/>
        <end position="316"/>
    </location>
</feature>
<reference evidence="2 3" key="1">
    <citation type="journal article" date="2015" name="Nature">
        <title>rRNA introns, odd ribosomes, and small enigmatic genomes across a large radiation of phyla.</title>
        <authorList>
            <person name="Brown C.T."/>
            <person name="Hug L.A."/>
            <person name="Thomas B.C."/>
            <person name="Sharon I."/>
            <person name="Castelle C.J."/>
            <person name="Singh A."/>
            <person name="Wilkins M.J."/>
            <person name="Williams K.H."/>
            <person name="Banfield J.F."/>
        </authorList>
    </citation>
    <scope>NUCLEOTIDE SEQUENCE [LARGE SCALE GENOMIC DNA]</scope>
</reference>
<keyword evidence="1" id="KW-0812">Transmembrane</keyword>
<feature type="transmembrane region" description="Helical" evidence="1">
    <location>
        <begin position="193"/>
        <end position="220"/>
    </location>
</feature>
<feature type="transmembrane region" description="Helical" evidence="1">
    <location>
        <begin position="12"/>
        <end position="30"/>
    </location>
</feature>
<name>A0A0G0KAF4_9BACT</name>
<evidence type="ECO:0000313" key="3">
    <source>
        <dbReference type="Proteomes" id="UP000034603"/>
    </source>
</evidence>
<comment type="caution">
    <text evidence="2">The sequence shown here is derived from an EMBL/GenBank/DDBJ whole genome shotgun (WGS) entry which is preliminary data.</text>
</comment>
<feature type="transmembrane region" description="Helical" evidence="1">
    <location>
        <begin position="112"/>
        <end position="133"/>
    </location>
</feature>